<feature type="compositionally biased region" description="Pro residues" evidence="1">
    <location>
        <begin position="132"/>
        <end position="141"/>
    </location>
</feature>
<organism evidence="2 3">
    <name type="scientific">Symbiodinium necroappetens</name>
    <dbReference type="NCBI Taxonomy" id="1628268"/>
    <lineage>
        <taxon>Eukaryota</taxon>
        <taxon>Sar</taxon>
        <taxon>Alveolata</taxon>
        <taxon>Dinophyceae</taxon>
        <taxon>Suessiales</taxon>
        <taxon>Symbiodiniaceae</taxon>
        <taxon>Symbiodinium</taxon>
    </lineage>
</organism>
<protein>
    <submittedName>
        <fullName evidence="2">AbcG22 protein</fullName>
    </submittedName>
</protein>
<feature type="compositionally biased region" description="Basic and acidic residues" evidence="1">
    <location>
        <begin position="18"/>
        <end position="36"/>
    </location>
</feature>
<reference evidence="2" key="1">
    <citation type="submission" date="2021-02" db="EMBL/GenBank/DDBJ databases">
        <authorList>
            <person name="Dougan E. K."/>
            <person name="Rhodes N."/>
            <person name="Thang M."/>
            <person name="Chan C."/>
        </authorList>
    </citation>
    <scope>NUCLEOTIDE SEQUENCE</scope>
</reference>
<evidence type="ECO:0000313" key="3">
    <source>
        <dbReference type="Proteomes" id="UP000601435"/>
    </source>
</evidence>
<dbReference type="OrthoDB" id="10374799at2759"/>
<dbReference type="Proteomes" id="UP000601435">
    <property type="component" value="Unassembled WGS sequence"/>
</dbReference>
<feature type="compositionally biased region" description="Pro residues" evidence="1">
    <location>
        <begin position="97"/>
        <end position="122"/>
    </location>
</feature>
<gene>
    <name evidence="2" type="primary">abcG22</name>
    <name evidence="2" type="ORF">SNEC2469_LOCUS12117</name>
</gene>
<proteinExistence type="predicted"/>
<feature type="region of interest" description="Disordered" evidence="1">
    <location>
        <begin position="1"/>
        <end position="144"/>
    </location>
</feature>
<feature type="compositionally biased region" description="Acidic residues" evidence="1">
    <location>
        <begin position="52"/>
        <end position="62"/>
    </location>
</feature>
<sequence length="334" mass="37438">MFRASDIFGKRSGNNSDSLREKARAQTENAGEKRPADAGPTTRTWDPATGEMVDEELPEEIQEMMGLVKKPKVEQPQTRPQRPAPAYAPPVRQRPPQWSPQPHPQSRLPPMPPAPPPPPPAWVPGTMRPAEPAQPPRPQGPPALKVTMGGFRKPELNGYYSERPEQEIQGRASFWTPNQAYFIYWQRSLKRWAICDAGSLLAARGGSNPGWAYRSDARHFAKANDGWIEAVGTEWQTADVRCTVLEGSIRDDSFADEEVPNTLKVKFTGFQKQELNTTFEERAEEMIQGKASLWDPTKSMFLYWQRAFSRWALCGGSSLSSAKSGMAPGWAYRN</sequence>
<accession>A0A812RHZ0</accession>
<dbReference type="AlphaFoldDB" id="A0A812RHZ0"/>
<evidence type="ECO:0000256" key="1">
    <source>
        <dbReference type="SAM" id="MobiDB-lite"/>
    </source>
</evidence>
<name>A0A812RHZ0_9DINO</name>
<dbReference type="EMBL" id="CAJNJA010019188">
    <property type="protein sequence ID" value="CAE7440740.1"/>
    <property type="molecule type" value="Genomic_DNA"/>
</dbReference>
<comment type="caution">
    <text evidence="2">The sequence shown here is derived from an EMBL/GenBank/DDBJ whole genome shotgun (WGS) entry which is preliminary data.</text>
</comment>
<feature type="non-terminal residue" evidence="2">
    <location>
        <position position="334"/>
    </location>
</feature>
<keyword evidence="3" id="KW-1185">Reference proteome</keyword>
<evidence type="ECO:0000313" key="2">
    <source>
        <dbReference type="EMBL" id="CAE7440740.1"/>
    </source>
</evidence>